<dbReference type="AlphaFoldDB" id="A0A7X6R0B4"/>
<evidence type="ECO:0000313" key="3">
    <source>
        <dbReference type="Proteomes" id="UP000581206"/>
    </source>
</evidence>
<keyword evidence="1" id="KW-1133">Transmembrane helix</keyword>
<protein>
    <submittedName>
        <fullName evidence="2">Uncharacterized protein</fullName>
    </submittedName>
</protein>
<feature type="transmembrane region" description="Helical" evidence="1">
    <location>
        <begin position="48"/>
        <end position="73"/>
    </location>
</feature>
<keyword evidence="1" id="KW-0472">Membrane</keyword>
<keyword evidence="3" id="KW-1185">Reference proteome</keyword>
<dbReference type="EMBL" id="JAAXOX010000011">
    <property type="protein sequence ID" value="NKY24025.1"/>
    <property type="molecule type" value="Genomic_DNA"/>
</dbReference>
<sequence length="92" mass="8938">MSTRKPALRPLGDAAPAGRPLPATAALIALSGVMTLVVPLALGTGPGWVRAVATVVALVCLAAAGALLGLAVATSAPTGPRLLPKGGHDDAR</sequence>
<proteinExistence type="predicted"/>
<accession>A0A7X6R0B4</accession>
<reference evidence="2 3" key="1">
    <citation type="submission" date="2020-04" db="EMBL/GenBank/DDBJ databases">
        <title>MicrobeNet Type strains.</title>
        <authorList>
            <person name="Nicholson A.C."/>
        </authorList>
    </citation>
    <scope>NUCLEOTIDE SEQUENCE [LARGE SCALE GENOMIC DNA]</scope>
    <source>
        <strain evidence="2 3">ATCC BAA-788</strain>
    </source>
</reference>
<dbReference type="RefSeq" id="WP_168631154.1">
    <property type="nucleotide sequence ID" value="NZ_BONL01000041.1"/>
</dbReference>
<comment type="caution">
    <text evidence="2">The sequence shown here is derived from an EMBL/GenBank/DDBJ whole genome shotgun (WGS) entry which is preliminary data.</text>
</comment>
<feature type="transmembrane region" description="Helical" evidence="1">
    <location>
        <begin position="21"/>
        <end position="42"/>
    </location>
</feature>
<evidence type="ECO:0000256" key="1">
    <source>
        <dbReference type="SAM" id="Phobius"/>
    </source>
</evidence>
<name>A0A7X6R0B4_9CELL</name>
<keyword evidence="1" id="KW-0812">Transmembrane</keyword>
<evidence type="ECO:0000313" key="2">
    <source>
        <dbReference type="EMBL" id="NKY24025.1"/>
    </source>
</evidence>
<gene>
    <name evidence="2" type="ORF">HGA03_15245</name>
</gene>
<organism evidence="2 3">
    <name type="scientific">Cellulomonas denverensis</name>
    <dbReference type="NCBI Taxonomy" id="264297"/>
    <lineage>
        <taxon>Bacteria</taxon>
        <taxon>Bacillati</taxon>
        <taxon>Actinomycetota</taxon>
        <taxon>Actinomycetes</taxon>
        <taxon>Micrococcales</taxon>
        <taxon>Cellulomonadaceae</taxon>
        <taxon>Cellulomonas</taxon>
    </lineage>
</organism>
<dbReference type="Proteomes" id="UP000581206">
    <property type="component" value="Unassembled WGS sequence"/>
</dbReference>